<dbReference type="Proteomes" id="UP000464495">
    <property type="component" value="Chromosome"/>
</dbReference>
<dbReference type="AlphaFoldDB" id="A0A6P1T538"/>
<keyword evidence="2" id="KW-0436">Ligase</keyword>
<accession>A0A6P1T538</accession>
<dbReference type="SMART" id="SM01230">
    <property type="entry name" value="Gln-synt_C"/>
    <property type="match status" value="1"/>
</dbReference>
<reference evidence="7 8" key="1">
    <citation type="submission" date="2019-12" db="EMBL/GenBank/DDBJ databases">
        <title>Complete genome sequence of Algicella marina strain 9Alg 56(T) isolated from the red alga Tichocarpus crinitus.</title>
        <authorList>
            <person name="Kim S.-G."/>
            <person name="Nedashkovskaya O.I."/>
        </authorList>
    </citation>
    <scope>NUCLEOTIDE SEQUENCE [LARGE SCALE GENOMIC DNA]</scope>
    <source>
        <strain evidence="7 8">9Alg 56</strain>
    </source>
</reference>
<comment type="cofactor">
    <cofactor evidence="1">
        <name>Mg(2+)</name>
        <dbReference type="ChEBI" id="CHEBI:18420"/>
    </cofactor>
</comment>
<evidence type="ECO:0000256" key="4">
    <source>
        <dbReference type="PROSITE-ProRule" id="PRU01331"/>
    </source>
</evidence>
<evidence type="ECO:0000313" key="8">
    <source>
        <dbReference type="Proteomes" id="UP000464495"/>
    </source>
</evidence>
<dbReference type="SUPFAM" id="SSF55931">
    <property type="entry name" value="Glutamine synthetase/guanido kinase"/>
    <property type="match status" value="1"/>
</dbReference>
<sequence length="450" mass="48056">MKDTQSPYTLLETWLAGAGDIRSVRAAVCDFNGCLRGKRVPVSKALSLADGVRMPLSVSAQDIWGRDVGSNPMVTGGDADALAVPTGRAPVRMDWLAAPTALVPMWMQSLDGEPSFADPRRELARVLGRYTARGLTPVVAMEFEFYLVAEGSMQEGEPGPVISPMTGRMVEAEGVLSLDDLDAFEGFIEDVHRTAEASDINLDAAISEGGAGQFEVNMLHSDDALKAADDALLFKRLVKGVALRHGFAASFMAKPFAGMAGSGLHVHFSCLDADGANIFDNGGDDGSTEMRHAVAGMLAAMPSSMLLFAPHLNSYRRFEQGSHAPTTTSWAYENRLAAVRIPAGPGYARRIEHRVSGADCNPYLLLAAVLGAGLDGIEAGREPPKPVTGNAYESGAPEVPQRWSAAIDGFGAAYLDPRFVELFRACKAQELDRFTAQVSPFEISTYLDAV</sequence>
<dbReference type="Pfam" id="PF00120">
    <property type="entry name" value="Gln-synt_C"/>
    <property type="match status" value="1"/>
</dbReference>
<dbReference type="InterPro" id="IPR014746">
    <property type="entry name" value="Gln_synth/guanido_kin_cat_dom"/>
</dbReference>
<feature type="domain" description="GS catalytic" evidence="6">
    <location>
        <begin position="119"/>
        <end position="450"/>
    </location>
</feature>
<dbReference type="InterPro" id="IPR036651">
    <property type="entry name" value="Gln_synt_N_sf"/>
</dbReference>
<keyword evidence="3" id="KW-0460">Magnesium</keyword>
<dbReference type="EMBL" id="CP046620">
    <property type="protein sequence ID" value="QHQ37137.1"/>
    <property type="molecule type" value="Genomic_DNA"/>
</dbReference>
<evidence type="ECO:0000256" key="5">
    <source>
        <dbReference type="RuleBase" id="RU000384"/>
    </source>
</evidence>
<dbReference type="InterPro" id="IPR027303">
    <property type="entry name" value="Gln_synth_gly_rich_site"/>
</dbReference>
<dbReference type="InterPro" id="IPR008146">
    <property type="entry name" value="Gln_synth_cat_dom"/>
</dbReference>
<keyword evidence="8" id="KW-1185">Reference proteome</keyword>
<evidence type="ECO:0000256" key="2">
    <source>
        <dbReference type="ARBA" id="ARBA00022598"/>
    </source>
</evidence>
<evidence type="ECO:0000259" key="6">
    <source>
        <dbReference type="PROSITE" id="PS51987"/>
    </source>
</evidence>
<dbReference type="SUPFAM" id="SSF54368">
    <property type="entry name" value="Glutamine synthetase, N-terminal domain"/>
    <property type="match status" value="1"/>
</dbReference>
<dbReference type="GO" id="GO:0004356">
    <property type="term" value="F:glutamine synthetase activity"/>
    <property type="evidence" value="ECO:0007669"/>
    <property type="project" value="InterPro"/>
</dbReference>
<protein>
    <submittedName>
        <fullName evidence="7">Glutamine synthetase</fullName>
    </submittedName>
</protein>
<evidence type="ECO:0000313" key="7">
    <source>
        <dbReference type="EMBL" id="QHQ37137.1"/>
    </source>
</evidence>
<name>A0A6P1T538_9RHOB</name>
<dbReference type="PANTHER" id="PTHR43785">
    <property type="entry name" value="GAMMA-GLUTAMYLPUTRESCINE SYNTHETASE"/>
    <property type="match status" value="1"/>
</dbReference>
<evidence type="ECO:0000256" key="1">
    <source>
        <dbReference type="ARBA" id="ARBA00001946"/>
    </source>
</evidence>
<organism evidence="7 8">
    <name type="scientific">Algicella marina</name>
    <dbReference type="NCBI Taxonomy" id="2683284"/>
    <lineage>
        <taxon>Bacteria</taxon>
        <taxon>Pseudomonadati</taxon>
        <taxon>Pseudomonadota</taxon>
        <taxon>Alphaproteobacteria</taxon>
        <taxon>Rhodobacterales</taxon>
        <taxon>Paracoccaceae</taxon>
        <taxon>Algicella</taxon>
    </lineage>
</organism>
<dbReference type="RefSeq" id="WP_161863678.1">
    <property type="nucleotide sequence ID" value="NZ_CP046620.1"/>
</dbReference>
<dbReference type="Gene3D" id="3.30.590.10">
    <property type="entry name" value="Glutamine synthetase/guanido kinase, catalytic domain"/>
    <property type="match status" value="1"/>
</dbReference>
<gene>
    <name evidence="7" type="ORF">GO499_19085</name>
</gene>
<dbReference type="GO" id="GO:0006542">
    <property type="term" value="P:glutamine biosynthetic process"/>
    <property type="evidence" value="ECO:0007669"/>
    <property type="project" value="InterPro"/>
</dbReference>
<dbReference type="KEGG" id="amaq:GO499_19085"/>
<comment type="similarity">
    <text evidence="4 5">Belongs to the glutamine synthetase family.</text>
</comment>
<proteinExistence type="inferred from homology"/>
<dbReference type="PANTHER" id="PTHR43785:SF12">
    <property type="entry name" value="TYPE-1 GLUTAMINE SYNTHETASE 2"/>
    <property type="match status" value="1"/>
</dbReference>
<dbReference type="GO" id="GO:0006598">
    <property type="term" value="P:polyamine catabolic process"/>
    <property type="evidence" value="ECO:0007669"/>
    <property type="project" value="TreeGrafter"/>
</dbReference>
<evidence type="ECO:0000256" key="3">
    <source>
        <dbReference type="ARBA" id="ARBA00022842"/>
    </source>
</evidence>
<dbReference type="PROSITE" id="PS00181">
    <property type="entry name" value="GLNA_ATP"/>
    <property type="match status" value="1"/>
</dbReference>
<dbReference type="PROSITE" id="PS51987">
    <property type="entry name" value="GS_CATALYTIC"/>
    <property type="match status" value="1"/>
</dbReference>